<dbReference type="RefSeq" id="WP_035016493.1">
    <property type="nucleotide sequence ID" value="NZ_ARZY01000057.1"/>
</dbReference>
<comment type="caution">
    <text evidence="1">The sequence shown here is derived from an EMBL/GenBank/DDBJ whole genome shotgun (WGS) entry which is preliminary data.</text>
</comment>
<accession>W7Q632</accession>
<protein>
    <recommendedName>
        <fullName evidence="3">Lipoprotein</fullName>
    </recommendedName>
</protein>
<evidence type="ECO:0000313" key="1">
    <source>
        <dbReference type="EMBL" id="EWH08234.1"/>
    </source>
</evidence>
<evidence type="ECO:0000313" key="2">
    <source>
        <dbReference type="Proteomes" id="UP000019276"/>
    </source>
</evidence>
<dbReference type="Proteomes" id="UP000019276">
    <property type="component" value="Unassembled WGS sequence"/>
</dbReference>
<organism evidence="1 2">
    <name type="scientific">Catenovulum agarivorans DS-2</name>
    <dbReference type="NCBI Taxonomy" id="1328313"/>
    <lineage>
        <taxon>Bacteria</taxon>
        <taxon>Pseudomonadati</taxon>
        <taxon>Pseudomonadota</taxon>
        <taxon>Gammaproteobacteria</taxon>
        <taxon>Alteromonadales</taxon>
        <taxon>Alteromonadaceae</taxon>
        <taxon>Catenovulum</taxon>
    </lineage>
</organism>
<dbReference type="eggNOG" id="ENOG5033CWM">
    <property type="taxonomic scope" value="Bacteria"/>
</dbReference>
<proteinExistence type="predicted"/>
<sequence length="291" mass="32473">MSKTTLVILLASLIAACKSTDVQRFQESVAQVTSNMVAQANNQKKPVAQSSAPNQSVKRLSIVDTITGVQLLDNAQTRELIDQDYKIITPEEFANLPRADKQNRIKQDMDTLGFGILDISQTFNKVQQTALVYAKQQYDLIENYNTLALNHRDVQSFLYANQGKDEQALATAIAEFDKSAAKPSEKIGPKIAAYEKANKKIFNKNAELTAIISLQILELGTVVMDDPSQFLKMEGLLLLANYYKVEKASSILMDRLTLAQHANSLIADDKALIDITKQIQQKQNLRARIQR</sequence>
<reference evidence="1 2" key="1">
    <citation type="journal article" date="2014" name="Genome Announc.">
        <title>Draft Genome Sequence of the Agar-Degrading Bacterium Catenovulum sp. Strain DS-2, Isolated from Intestines of Haliotis diversicolor.</title>
        <authorList>
            <person name="Shan D."/>
            <person name="Li X."/>
            <person name="Gu Z."/>
            <person name="Wei G."/>
            <person name="Gao Z."/>
            <person name="Shao Z."/>
        </authorList>
    </citation>
    <scope>NUCLEOTIDE SEQUENCE [LARGE SCALE GENOMIC DNA]</scope>
    <source>
        <strain evidence="1 2">DS-2</strain>
    </source>
</reference>
<dbReference type="AlphaFoldDB" id="W7Q632"/>
<name>W7Q632_9ALTE</name>
<keyword evidence="2" id="KW-1185">Reference proteome</keyword>
<dbReference type="PROSITE" id="PS51257">
    <property type="entry name" value="PROKAR_LIPOPROTEIN"/>
    <property type="match status" value="1"/>
</dbReference>
<gene>
    <name evidence="1" type="ORF">DS2_18363</name>
</gene>
<dbReference type="STRING" id="1328313.DS2_18363"/>
<evidence type="ECO:0008006" key="3">
    <source>
        <dbReference type="Google" id="ProtNLM"/>
    </source>
</evidence>
<dbReference type="EMBL" id="ARZY01000057">
    <property type="protein sequence ID" value="EWH08234.1"/>
    <property type="molecule type" value="Genomic_DNA"/>
</dbReference>
<dbReference type="OrthoDB" id="6313717at2"/>